<dbReference type="GO" id="GO:0016791">
    <property type="term" value="F:phosphatase activity"/>
    <property type="evidence" value="ECO:0007669"/>
    <property type="project" value="TreeGrafter"/>
</dbReference>
<organism evidence="1 2">
    <name type="scientific">Paenactinomyces guangxiensis</name>
    <dbReference type="NCBI Taxonomy" id="1490290"/>
    <lineage>
        <taxon>Bacteria</taxon>
        <taxon>Bacillati</taxon>
        <taxon>Bacillota</taxon>
        <taxon>Bacilli</taxon>
        <taxon>Bacillales</taxon>
        <taxon>Thermoactinomycetaceae</taxon>
        <taxon>Paenactinomyces</taxon>
    </lineage>
</organism>
<evidence type="ECO:0000313" key="1">
    <source>
        <dbReference type="EMBL" id="MBA4494569.1"/>
    </source>
</evidence>
<comment type="caution">
    <text evidence="1">The sequence shown here is derived from an EMBL/GenBank/DDBJ whole genome shotgun (WGS) entry which is preliminary data.</text>
</comment>
<accession>A0A7W2A8U6</accession>
<keyword evidence="2" id="KW-1185">Reference proteome</keyword>
<evidence type="ECO:0000313" key="2">
    <source>
        <dbReference type="Proteomes" id="UP000535491"/>
    </source>
</evidence>
<reference evidence="1 2" key="1">
    <citation type="submission" date="2020-07" db="EMBL/GenBank/DDBJ databases">
        <authorList>
            <person name="Feng H."/>
        </authorList>
    </citation>
    <scope>NUCLEOTIDE SEQUENCE [LARGE SCALE GENOMIC DNA]</scope>
    <source>
        <strain evidence="2">s-10</strain>
    </source>
</reference>
<dbReference type="SUPFAM" id="SSF53254">
    <property type="entry name" value="Phosphoglycerate mutase-like"/>
    <property type="match status" value="1"/>
</dbReference>
<protein>
    <submittedName>
        <fullName evidence="1">Histidine phosphatase family protein</fullName>
    </submittedName>
</protein>
<proteinExistence type="predicted"/>
<dbReference type="PIRSF" id="PIRSF000709">
    <property type="entry name" value="6PFK_2-Ptase"/>
    <property type="match status" value="1"/>
</dbReference>
<dbReference type="InterPro" id="IPR013078">
    <property type="entry name" value="His_Pase_superF_clade-1"/>
</dbReference>
<dbReference type="PANTHER" id="PTHR48100:SF1">
    <property type="entry name" value="HISTIDINE PHOSPHATASE FAMILY PROTEIN-RELATED"/>
    <property type="match status" value="1"/>
</dbReference>
<name>A0A7W2A8U6_9BACL</name>
<dbReference type="Pfam" id="PF00300">
    <property type="entry name" value="His_Phos_1"/>
    <property type="match status" value="1"/>
</dbReference>
<dbReference type="AlphaFoldDB" id="A0A7W2A8U6"/>
<dbReference type="Gene3D" id="3.40.50.1240">
    <property type="entry name" value="Phosphoglycerate mutase-like"/>
    <property type="match status" value="1"/>
</dbReference>
<dbReference type="GO" id="GO:0005737">
    <property type="term" value="C:cytoplasm"/>
    <property type="evidence" value="ECO:0007669"/>
    <property type="project" value="TreeGrafter"/>
</dbReference>
<dbReference type="PANTHER" id="PTHR48100">
    <property type="entry name" value="BROAD-SPECIFICITY PHOSPHATASE YOR283W-RELATED"/>
    <property type="match status" value="1"/>
</dbReference>
<dbReference type="EMBL" id="JACEIQ010000008">
    <property type="protein sequence ID" value="MBA4494569.1"/>
    <property type="molecule type" value="Genomic_DNA"/>
</dbReference>
<sequence length="134" mass="15297">MDSPLTSLGLAQAESLSILLRKENLNAIYTSPSPRAVKTAEIIRGDREIPLFKSENLYEIDLGSWEGHSQSDIEKSDPVQFKTFWANPERYRPKQGENFYDVKKRALSFFSRIVDTHPDQNILIVSHAVVLNCF</sequence>
<gene>
    <name evidence="1" type="ORF">H1191_09655</name>
</gene>
<dbReference type="InterPro" id="IPR029033">
    <property type="entry name" value="His_PPase_superfam"/>
</dbReference>
<dbReference type="InterPro" id="IPR050275">
    <property type="entry name" value="PGM_Phosphatase"/>
</dbReference>
<dbReference type="CDD" id="cd07067">
    <property type="entry name" value="HP_PGM_like"/>
    <property type="match status" value="1"/>
</dbReference>
<dbReference type="Proteomes" id="UP000535491">
    <property type="component" value="Unassembled WGS sequence"/>
</dbReference>